<evidence type="ECO:0000313" key="6">
    <source>
        <dbReference type="Proteomes" id="UP000015104"/>
    </source>
</evidence>
<proteinExistence type="predicted"/>
<evidence type="ECO:0000256" key="2">
    <source>
        <dbReference type="ARBA" id="ARBA00023157"/>
    </source>
</evidence>
<sequence length="144" mass="16856">MNLTFILINFVFLLFFSNRVNGLECYVCSNQEDNKDKCVETVKNCDHGQDRCLSRIRWGSTPYWAPSGEKQYYITKKCASKDVCDQEYKKHLSRCDRIWYNDWECVECCTGDRCNYFVTLKATSTYPSILIISMSALIAIVFFK</sequence>
<evidence type="ECO:0008006" key="7">
    <source>
        <dbReference type="Google" id="ProtNLM"/>
    </source>
</evidence>
<evidence type="ECO:0000256" key="4">
    <source>
        <dbReference type="SAM" id="SignalP"/>
    </source>
</evidence>
<gene>
    <name evidence="5" type="primary">107362712</name>
</gene>
<dbReference type="PANTHER" id="PTHR10036:SF3">
    <property type="entry name" value="PROTEIN SLEEPLESS-RELATED"/>
    <property type="match status" value="1"/>
</dbReference>
<dbReference type="Gene3D" id="2.10.60.10">
    <property type="entry name" value="CD59"/>
    <property type="match status" value="1"/>
</dbReference>
<reference evidence="5" key="2">
    <citation type="submission" date="2015-06" db="UniProtKB">
        <authorList>
            <consortium name="EnsemblMetazoa"/>
        </authorList>
    </citation>
    <scope>IDENTIFICATION</scope>
</reference>
<dbReference type="OMA" id="TIKTCEY"/>
<dbReference type="CDD" id="cd23599">
    <property type="entry name" value="TFP_LU_ECD_Cold"/>
    <property type="match status" value="1"/>
</dbReference>
<organism evidence="5 6">
    <name type="scientific">Tetranychus urticae</name>
    <name type="common">Two-spotted spider mite</name>
    <dbReference type="NCBI Taxonomy" id="32264"/>
    <lineage>
        <taxon>Eukaryota</taxon>
        <taxon>Metazoa</taxon>
        <taxon>Ecdysozoa</taxon>
        <taxon>Arthropoda</taxon>
        <taxon>Chelicerata</taxon>
        <taxon>Arachnida</taxon>
        <taxon>Acari</taxon>
        <taxon>Acariformes</taxon>
        <taxon>Trombidiformes</taxon>
        <taxon>Prostigmata</taxon>
        <taxon>Eleutherengona</taxon>
        <taxon>Raphignathae</taxon>
        <taxon>Tetranychoidea</taxon>
        <taxon>Tetranychidae</taxon>
        <taxon>Tetranychus</taxon>
    </lineage>
</organism>
<keyword evidence="3" id="KW-0812">Transmembrane</keyword>
<dbReference type="eggNOG" id="ENOG502S3JS">
    <property type="taxonomic scope" value="Eukaryota"/>
</dbReference>
<dbReference type="AlphaFoldDB" id="T1KBG2"/>
<accession>T1KBG2</accession>
<keyword evidence="1 4" id="KW-0732">Signal</keyword>
<feature type="chain" id="PRO_5004591454" description="UPAR/Ly6 domain-containing protein" evidence="4">
    <location>
        <begin position="23"/>
        <end position="144"/>
    </location>
</feature>
<reference evidence="6" key="1">
    <citation type="submission" date="2011-08" db="EMBL/GenBank/DDBJ databases">
        <authorList>
            <person name="Rombauts S."/>
        </authorList>
    </citation>
    <scope>NUCLEOTIDE SEQUENCE</scope>
    <source>
        <strain evidence="6">London</strain>
    </source>
</reference>
<dbReference type="KEGG" id="tut:107362712"/>
<dbReference type="EnsemblMetazoa" id="tetur08g03980.1">
    <property type="protein sequence ID" value="tetur08g03980.1"/>
    <property type="gene ID" value="tetur08g03980"/>
</dbReference>
<feature type="signal peptide" evidence="4">
    <location>
        <begin position="1"/>
        <end position="22"/>
    </location>
</feature>
<dbReference type="InterPro" id="IPR045860">
    <property type="entry name" value="Snake_toxin-like_sf"/>
</dbReference>
<keyword evidence="3" id="KW-1133">Transmembrane helix</keyword>
<dbReference type="SUPFAM" id="SSF57302">
    <property type="entry name" value="Snake toxin-like"/>
    <property type="match status" value="1"/>
</dbReference>
<protein>
    <recommendedName>
        <fullName evidence="7">UPAR/Ly6 domain-containing protein</fullName>
    </recommendedName>
</protein>
<dbReference type="OrthoDB" id="6278121at2759"/>
<evidence type="ECO:0000256" key="3">
    <source>
        <dbReference type="SAM" id="Phobius"/>
    </source>
</evidence>
<dbReference type="PANTHER" id="PTHR10036">
    <property type="entry name" value="CD59 GLYCOPROTEIN"/>
    <property type="match status" value="1"/>
</dbReference>
<dbReference type="STRING" id="32264.T1KBG2"/>
<evidence type="ECO:0000256" key="1">
    <source>
        <dbReference type="ARBA" id="ARBA00022729"/>
    </source>
</evidence>
<keyword evidence="3" id="KW-0472">Membrane</keyword>
<name>T1KBG2_TETUR</name>
<keyword evidence="6" id="KW-1185">Reference proteome</keyword>
<dbReference type="Proteomes" id="UP000015104">
    <property type="component" value="Unassembled WGS sequence"/>
</dbReference>
<feature type="transmembrane region" description="Helical" evidence="3">
    <location>
        <begin position="125"/>
        <end position="143"/>
    </location>
</feature>
<evidence type="ECO:0000313" key="5">
    <source>
        <dbReference type="EnsemblMetazoa" id="tetur08g03980.1"/>
    </source>
</evidence>
<dbReference type="HOGENOM" id="CLU_146225_0_0_1"/>
<keyword evidence="2" id="KW-1015">Disulfide bond</keyword>
<dbReference type="EMBL" id="CAEY01001948">
    <property type="status" value="NOT_ANNOTATED_CDS"/>
    <property type="molecule type" value="Genomic_DNA"/>
</dbReference>